<dbReference type="FunFam" id="3.40.50.2000:FF:000055">
    <property type="entry name" value="Glycosyltransferase"/>
    <property type="match status" value="1"/>
</dbReference>
<dbReference type="Proteomes" id="UP000634136">
    <property type="component" value="Unassembled WGS sequence"/>
</dbReference>
<dbReference type="InterPro" id="IPR002213">
    <property type="entry name" value="UDP_glucos_trans"/>
</dbReference>
<evidence type="ECO:0000313" key="7">
    <source>
        <dbReference type="Proteomes" id="UP000634136"/>
    </source>
</evidence>
<dbReference type="OrthoDB" id="5835829at2759"/>
<dbReference type="EMBL" id="JAAIUW010000013">
    <property type="protein sequence ID" value="KAF7803740.1"/>
    <property type="molecule type" value="Genomic_DNA"/>
</dbReference>
<dbReference type="PANTHER" id="PTHR11926:SF1498">
    <property type="entry name" value="GLYCOSYLTRANSFERASE"/>
    <property type="match status" value="1"/>
</dbReference>
<keyword evidence="3" id="KW-0328">Glycosyltransferase</keyword>
<keyword evidence="2 3" id="KW-0808">Transferase</keyword>
<dbReference type="Pfam" id="PF00201">
    <property type="entry name" value="UDPGT"/>
    <property type="match status" value="1"/>
</dbReference>
<name>A0A834SFZ9_9FABA</name>
<comment type="caution">
    <text evidence="6">The sequence shown here is derived from an EMBL/GenBank/DDBJ whole genome shotgun (WGS) entry which is preliminary data.</text>
</comment>
<dbReference type="CDD" id="cd03784">
    <property type="entry name" value="GT1_Gtf-like"/>
    <property type="match status" value="1"/>
</dbReference>
<dbReference type="GO" id="GO:0080044">
    <property type="term" value="F:quercetin 7-O-glucosyltransferase activity"/>
    <property type="evidence" value="ECO:0007669"/>
    <property type="project" value="TreeGrafter"/>
</dbReference>
<evidence type="ECO:0000256" key="1">
    <source>
        <dbReference type="ARBA" id="ARBA00009995"/>
    </source>
</evidence>
<dbReference type="EC" id="2.4.1.-" evidence="4"/>
<dbReference type="FunFam" id="3.40.50.2000:FF:000027">
    <property type="entry name" value="Glycosyltransferase"/>
    <property type="match status" value="1"/>
</dbReference>
<evidence type="ECO:0000259" key="5">
    <source>
        <dbReference type="Pfam" id="PF26168"/>
    </source>
</evidence>
<protein>
    <recommendedName>
        <fullName evidence="4">Glycosyltransferase</fullName>
        <ecNumber evidence="4">2.4.1.-</ecNumber>
    </recommendedName>
</protein>
<feature type="domain" description="Glycosyltransferase N-terminal" evidence="5">
    <location>
        <begin position="15"/>
        <end position="138"/>
    </location>
</feature>
<dbReference type="InterPro" id="IPR035595">
    <property type="entry name" value="UDP_glycos_trans_CS"/>
</dbReference>
<evidence type="ECO:0000256" key="2">
    <source>
        <dbReference type="ARBA" id="ARBA00022679"/>
    </source>
</evidence>
<dbReference type="GO" id="GO:0080043">
    <property type="term" value="F:quercetin 3-O-glucosyltransferase activity"/>
    <property type="evidence" value="ECO:0007669"/>
    <property type="project" value="TreeGrafter"/>
</dbReference>
<evidence type="ECO:0000256" key="4">
    <source>
        <dbReference type="RuleBase" id="RU362057"/>
    </source>
</evidence>
<gene>
    <name evidence="6" type="ORF">G2W53_042851</name>
</gene>
<sequence>MGSRSISDETKPHAVLVPYPAQGHINPMTHLAKLLHSKGFHITYVNTEFNHKRLLRSRGTHALHALPHFRFETIPDGLPPSDLDAGQDPTSISYSTSNNCVAPLVELMSKLKQSASAPPITCVVHDGIASFAAKAANILGIPSVLFWTASSCGLVGYCQYPYLLHNATFPLKDESDVTNGYLETKLECIPGIHNFRLRDLPSFIRTTDPQHIMLNFVVGEIEAAHRASIIVINTFHDFEKSSLDYLSSLLPAHIYTIGPLHLLLRQINNTTTLSSIASNLWKEDSSVLHWLNSQSPASVLYVNYGSVTTMSSAQLAEFAWGLATTKRPFLWVIRPDLVEGGASMSTVLSSDSEFKKQIEGRGMITTWCPQEEVLNHPAVGGFLTHCGWNSTLESVCAGKPMLCWPFFAEQPTNCRYACVEWGIGMEVAPVVEREEVRRLVLELMEGENRGKEMREKVLEWKNKAEEATNPTGSSYQNMERMIEAMLNIKPPV</sequence>
<dbReference type="AlphaFoldDB" id="A0A834SFZ9"/>
<dbReference type="PANTHER" id="PTHR11926">
    <property type="entry name" value="GLUCOSYL/GLUCURONOSYL TRANSFERASES"/>
    <property type="match status" value="1"/>
</dbReference>
<dbReference type="SUPFAM" id="SSF53756">
    <property type="entry name" value="UDP-Glycosyltransferase/glycogen phosphorylase"/>
    <property type="match status" value="1"/>
</dbReference>
<dbReference type="Pfam" id="PF26168">
    <property type="entry name" value="Glyco_transf_N"/>
    <property type="match status" value="1"/>
</dbReference>
<evidence type="ECO:0000313" key="6">
    <source>
        <dbReference type="EMBL" id="KAF7803740.1"/>
    </source>
</evidence>
<evidence type="ECO:0000256" key="3">
    <source>
        <dbReference type="RuleBase" id="RU003718"/>
    </source>
</evidence>
<dbReference type="InterPro" id="IPR058980">
    <property type="entry name" value="Glyco_transf_N"/>
</dbReference>
<keyword evidence="7" id="KW-1185">Reference proteome</keyword>
<dbReference type="Gene3D" id="3.40.50.2000">
    <property type="entry name" value="Glycogen Phosphorylase B"/>
    <property type="match status" value="2"/>
</dbReference>
<dbReference type="PROSITE" id="PS00375">
    <property type="entry name" value="UDPGT"/>
    <property type="match status" value="1"/>
</dbReference>
<reference evidence="6" key="1">
    <citation type="submission" date="2020-09" db="EMBL/GenBank/DDBJ databases">
        <title>Genome-Enabled Discovery of Anthraquinone Biosynthesis in Senna tora.</title>
        <authorList>
            <person name="Kang S.-H."/>
            <person name="Pandey R.P."/>
            <person name="Lee C.-M."/>
            <person name="Sim J.-S."/>
            <person name="Jeong J.-T."/>
            <person name="Choi B.-S."/>
            <person name="Jung M."/>
            <person name="Ginzburg D."/>
            <person name="Zhao K."/>
            <person name="Won S.Y."/>
            <person name="Oh T.-J."/>
            <person name="Yu Y."/>
            <person name="Kim N.-H."/>
            <person name="Lee O.R."/>
            <person name="Lee T.-H."/>
            <person name="Bashyal P."/>
            <person name="Kim T.-S."/>
            <person name="Lee W.-H."/>
            <person name="Kawkins C."/>
            <person name="Kim C.-K."/>
            <person name="Kim J.S."/>
            <person name="Ahn B.O."/>
            <person name="Rhee S.Y."/>
            <person name="Sohng J.K."/>
        </authorList>
    </citation>
    <scope>NUCLEOTIDE SEQUENCE</scope>
    <source>
        <tissue evidence="6">Leaf</tissue>
    </source>
</reference>
<proteinExistence type="inferred from homology"/>
<comment type="similarity">
    <text evidence="1 3">Belongs to the UDP-glycosyltransferase family.</text>
</comment>
<organism evidence="6 7">
    <name type="scientific">Senna tora</name>
    <dbReference type="NCBI Taxonomy" id="362788"/>
    <lineage>
        <taxon>Eukaryota</taxon>
        <taxon>Viridiplantae</taxon>
        <taxon>Streptophyta</taxon>
        <taxon>Embryophyta</taxon>
        <taxon>Tracheophyta</taxon>
        <taxon>Spermatophyta</taxon>
        <taxon>Magnoliopsida</taxon>
        <taxon>eudicotyledons</taxon>
        <taxon>Gunneridae</taxon>
        <taxon>Pentapetalae</taxon>
        <taxon>rosids</taxon>
        <taxon>fabids</taxon>
        <taxon>Fabales</taxon>
        <taxon>Fabaceae</taxon>
        <taxon>Caesalpinioideae</taxon>
        <taxon>Cassia clade</taxon>
        <taxon>Senna</taxon>
    </lineage>
</organism>
<accession>A0A834SFZ9</accession>